<dbReference type="AlphaFoldDB" id="A0A225MZ49"/>
<evidence type="ECO:0000256" key="5">
    <source>
        <dbReference type="SAM" id="Phobius"/>
    </source>
</evidence>
<name>A0A225MZ49_9BURK</name>
<evidence type="ECO:0000259" key="6">
    <source>
        <dbReference type="Pfam" id="PF06305"/>
    </source>
</evidence>
<dbReference type="EMBL" id="NJIH01000002">
    <property type="protein sequence ID" value="OWT65803.1"/>
    <property type="molecule type" value="Genomic_DNA"/>
</dbReference>
<keyword evidence="1" id="KW-1003">Cell membrane</keyword>
<evidence type="ECO:0000256" key="3">
    <source>
        <dbReference type="ARBA" id="ARBA00022989"/>
    </source>
</evidence>
<evidence type="ECO:0000313" key="8">
    <source>
        <dbReference type="Proteomes" id="UP000214603"/>
    </source>
</evidence>
<protein>
    <recommendedName>
        <fullName evidence="6">Lipopolysaccharide assembly protein A domain-containing protein</fullName>
    </recommendedName>
</protein>
<dbReference type="InterPro" id="IPR010445">
    <property type="entry name" value="LapA_dom"/>
</dbReference>
<evidence type="ECO:0000256" key="2">
    <source>
        <dbReference type="ARBA" id="ARBA00022692"/>
    </source>
</evidence>
<dbReference type="Pfam" id="PF06305">
    <property type="entry name" value="LapA_dom"/>
    <property type="match status" value="1"/>
</dbReference>
<keyword evidence="8" id="KW-1185">Reference proteome</keyword>
<feature type="domain" description="Lipopolysaccharide assembly protein A" evidence="6">
    <location>
        <begin position="22"/>
        <end position="86"/>
    </location>
</feature>
<reference evidence="8" key="1">
    <citation type="submission" date="2017-06" db="EMBL/GenBank/DDBJ databases">
        <title>Herbaspirillum phytohormonus sp. nov., isolated from the root nodule of Robinia pseudoacacia in lead-zinc mine.</title>
        <authorList>
            <person name="Fan M."/>
            <person name="Lin Y."/>
        </authorList>
    </citation>
    <scope>NUCLEOTIDE SEQUENCE [LARGE SCALE GENOMIC DNA]</scope>
    <source>
        <strain evidence="8">SC-089</strain>
    </source>
</reference>
<accession>A0A225MZ49</accession>
<dbReference type="Proteomes" id="UP000214603">
    <property type="component" value="Unassembled WGS sequence"/>
</dbReference>
<keyword evidence="4 5" id="KW-0472">Membrane</keyword>
<keyword evidence="3 5" id="KW-1133">Transmembrane helix</keyword>
<feature type="transmembrane region" description="Helical" evidence="5">
    <location>
        <begin position="42"/>
        <end position="66"/>
    </location>
</feature>
<dbReference type="RefSeq" id="WP_088601952.1">
    <property type="nucleotide sequence ID" value="NZ_NJIH01000002.1"/>
</dbReference>
<keyword evidence="2 5" id="KW-0812">Transmembrane</keyword>
<evidence type="ECO:0000256" key="4">
    <source>
        <dbReference type="ARBA" id="ARBA00023136"/>
    </source>
</evidence>
<dbReference type="GO" id="GO:0005886">
    <property type="term" value="C:plasma membrane"/>
    <property type="evidence" value="ECO:0007669"/>
    <property type="project" value="InterPro"/>
</dbReference>
<gene>
    <name evidence="7" type="ORF">CEY11_03495</name>
</gene>
<comment type="caution">
    <text evidence="7">The sequence shown here is derived from an EMBL/GenBank/DDBJ whole genome shotgun (WGS) entry which is preliminary data.</text>
</comment>
<evidence type="ECO:0000313" key="7">
    <source>
        <dbReference type="EMBL" id="OWT65803.1"/>
    </source>
</evidence>
<evidence type="ECO:0000256" key="1">
    <source>
        <dbReference type="ARBA" id="ARBA00022475"/>
    </source>
</evidence>
<sequence>MRYLVWVLRIVVFILVLLFALKNTGPVDVGLYAEYAIRGVPLIVVMLVLFVLGALFGLLAAMPALMRRGREARRLRRELDRLEDRLKHPVTPTAAVAPETIAPMAPL</sequence>
<proteinExistence type="predicted"/>
<organism evidence="7 8">
    <name type="scientific">Candidimonas nitroreducens</name>
    <dbReference type="NCBI Taxonomy" id="683354"/>
    <lineage>
        <taxon>Bacteria</taxon>
        <taxon>Pseudomonadati</taxon>
        <taxon>Pseudomonadota</taxon>
        <taxon>Betaproteobacteria</taxon>
        <taxon>Burkholderiales</taxon>
        <taxon>Alcaligenaceae</taxon>
        <taxon>Candidimonas</taxon>
    </lineage>
</organism>